<dbReference type="Proteomes" id="UP000290572">
    <property type="component" value="Unassembled WGS sequence"/>
</dbReference>
<dbReference type="GO" id="GO:0008277">
    <property type="term" value="P:regulation of G protein-coupled receptor signaling pathway"/>
    <property type="evidence" value="ECO:0007669"/>
    <property type="project" value="InterPro"/>
</dbReference>
<gene>
    <name evidence="12" type="ORF">ROHU_023030</name>
</gene>
<dbReference type="GO" id="GO:0007186">
    <property type="term" value="P:G protein-coupled receptor signaling pathway"/>
    <property type="evidence" value="ECO:0007669"/>
    <property type="project" value="TreeGrafter"/>
</dbReference>
<keyword evidence="6" id="KW-0732">Signal</keyword>
<keyword evidence="3" id="KW-0813">Transport</keyword>
<comment type="similarity">
    <text evidence="2">Belongs to the RAMP family.</text>
</comment>
<keyword evidence="8 11" id="KW-0472">Membrane</keyword>
<keyword evidence="5 11" id="KW-0812">Transmembrane</keyword>
<dbReference type="EMBL" id="QBIY01012564">
    <property type="protein sequence ID" value="RXN23215.1"/>
    <property type="molecule type" value="Genomic_DNA"/>
</dbReference>
<dbReference type="Pfam" id="PF04901">
    <property type="entry name" value="RAMP"/>
    <property type="match status" value="1"/>
</dbReference>
<dbReference type="GO" id="GO:0031623">
    <property type="term" value="P:receptor internalization"/>
    <property type="evidence" value="ECO:0007669"/>
    <property type="project" value="TreeGrafter"/>
</dbReference>
<evidence type="ECO:0000256" key="5">
    <source>
        <dbReference type="ARBA" id="ARBA00022692"/>
    </source>
</evidence>
<keyword evidence="4" id="KW-1003">Cell membrane</keyword>
<dbReference type="Gene3D" id="1.10.150.510">
    <property type="entry name" value="Receptor activity modifying family"/>
    <property type="match status" value="1"/>
</dbReference>
<evidence type="ECO:0000256" key="9">
    <source>
        <dbReference type="ARBA" id="ARBA00023157"/>
    </source>
</evidence>
<keyword evidence="10 12" id="KW-0675">Receptor</keyword>
<evidence type="ECO:0000256" key="10">
    <source>
        <dbReference type="ARBA" id="ARBA00023170"/>
    </source>
</evidence>
<reference evidence="12 13" key="1">
    <citation type="submission" date="2018-03" db="EMBL/GenBank/DDBJ databases">
        <title>Draft genome sequence of Rohu Carp (Labeo rohita).</title>
        <authorList>
            <person name="Das P."/>
            <person name="Kushwaha B."/>
            <person name="Joshi C.G."/>
            <person name="Kumar D."/>
            <person name="Nagpure N.S."/>
            <person name="Sahoo L."/>
            <person name="Das S.P."/>
            <person name="Bit A."/>
            <person name="Patnaik S."/>
            <person name="Meher P.K."/>
            <person name="Jayasankar P."/>
            <person name="Koringa P.G."/>
            <person name="Patel N.V."/>
            <person name="Hinsu A.T."/>
            <person name="Kumar R."/>
            <person name="Pandey M."/>
            <person name="Agarwal S."/>
            <person name="Srivastava S."/>
            <person name="Singh M."/>
            <person name="Iquebal M.A."/>
            <person name="Jaiswal S."/>
            <person name="Angadi U.B."/>
            <person name="Kumar N."/>
            <person name="Raza M."/>
            <person name="Shah T.M."/>
            <person name="Rai A."/>
            <person name="Jena J.K."/>
        </authorList>
    </citation>
    <scope>NUCLEOTIDE SEQUENCE [LARGE SCALE GENOMIC DNA]</scope>
    <source>
        <strain evidence="12">DASCIFA01</strain>
        <tissue evidence="12">Testis</tissue>
    </source>
</reference>
<dbReference type="GO" id="GO:0005886">
    <property type="term" value="C:plasma membrane"/>
    <property type="evidence" value="ECO:0007669"/>
    <property type="project" value="UniProtKB-SubCell"/>
</dbReference>
<proteinExistence type="inferred from homology"/>
<dbReference type="GO" id="GO:0006816">
    <property type="term" value="P:calcium ion transport"/>
    <property type="evidence" value="ECO:0007669"/>
    <property type="project" value="TreeGrafter"/>
</dbReference>
<dbReference type="PANTHER" id="PTHR14076">
    <property type="entry name" value="RECEPTOR ACTIVITY MODIFYING PROTEIN RAMP"/>
    <property type="match status" value="1"/>
</dbReference>
<protein>
    <submittedName>
        <fullName evidence="12">Receptor activity-modifying 1-like protein</fullName>
    </submittedName>
</protein>
<dbReference type="GO" id="GO:0006886">
    <property type="term" value="P:intracellular protein transport"/>
    <property type="evidence" value="ECO:0007669"/>
    <property type="project" value="InterPro"/>
</dbReference>
<dbReference type="GO" id="GO:0032870">
    <property type="term" value="P:cellular response to hormone stimulus"/>
    <property type="evidence" value="ECO:0007669"/>
    <property type="project" value="TreeGrafter"/>
</dbReference>
<accession>A0A498N2Y6</accession>
<evidence type="ECO:0000256" key="3">
    <source>
        <dbReference type="ARBA" id="ARBA00022448"/>
    </source>
</evidence>
<keyword evidence="9" id="KW-1015">Disulfide bond</keyword>
<comment type="caution">
    <text evidence="12">The sequence shown here is derived from an EMBL/GenBank/DDBJ whole genome shotgun (WGS) entry which is preliminary data.</text>
</comment>
<dbReference type="AlphaFoldDB" id="A0A498N2Y6"/>
<keyword evidence="7 11" id="KW-1133">Transmembrane helix</keyword>
<evidence type="ECO:0000256" key="7">
    <source>
        <dbReference type="ARBA" id="ARBA00022989"/>
    </source>
</evidence>
<dbReference type="GO" id="GO:0015026">
    <property type="term" value="F:coreceptor activity"/>
    <property type="evidence" value="ECO:0007669"/>
    <property type="project" value="InterPro"/>
</dbReference>
<dbReference type="PANTHER" id="PTHR14076:SF7">
    <property type="entry name" value="RECEPTOR ACTIVITY-MODIFYING PROTEIN 1-LIKE"/>
    <property type="match status" value="1"/>
</dbReference>
<keyword evidence="13" id="KW-1185">Reference proteome</keyword>
<dbReference type="GO" id="GO:0043235">
    <property type="term" value="C:receptor complex"/>
    <property type="evidence" value="ECO:0007669"/>
    <property type="project" value="TreeGrafter"/>
</dbReference>
<dbReference type="STRING" id="84645.A0A498N2Y6"/>
<evidence type="ECO:0000256" key="8">
    <source>
        <dbReference type="ARBA" id="ARBA00023136"/>
    </source>
</evidence>
<dbReference type="InterPro" id="IPR006985">
    <property type="entry name" value="RAMP"/>
</dbReference>
<comment type="subcellular location">
    <subcellularLocation>
        <location evidence="1">Cell membrane</location>
        <topology evidence="1">Single-pass type I membrane protein</topology>
    </subcellularLocation>
</comment>
<evidence type="ECO:0000256" key="6">
    <source>
        <dbReference type="ARBA" id="ARBA00022729"/>
    </source>
</evidence>
<sequence length="193" mass="21947">MDRVSPQLVAHHNSSLAEMTRLVSVFNPGESRICSSASATQNSAGMERSEPSVILARVIVCLTFAGMVEAGKVCDKVTYDAAVYEYCVEPFSQAMANTDYQHNCPWPSTRRQYDNLMLCLENVANFTCCTHTSYRHHTMLDIHKVYFSMCSYIKDPGFPILLLLIMPCVIVPLMIPFLWEHFNLHEYRLPNND</sequence>
<dbReference type="GO" id="GO:0009986">
    <property type="term" value="C:cell surface"/>
    <property type="evidence" value="ECO:0007669"/>
    <property type="project" value="TreeGrafter"/>
</dbReference>
<evidence type="ECO:0000256" key="1">
    <source>
        <dbReference type="ARBA" id="ARBA00004251"/>
    </source>
</evidence>
<dbReference type="InterPro" id="IPR038126">
    <property type="entry name" value="RAMP_sf"/>
</dbReference>
<feature type="transmembrane region" description="Helical" evidence="11">
    <location>
        <begin position="158"/>
        <end position="179"/>
    </location>
</feature>
<evidence type="ECO:0000313" key="12">
    <source>
        <dbReference type="EMBL" id="RXN23215.1"/>
    </source>
</evidence>
<evidence type="ECO:0000313" key="13">
    <source>
        <dbReference type="Proteomes" id="UP000290572"/>
    </source>
</evidence>
<organism evidence="12 13">
    <name type="scientific">Labeo rohita</name>
    <name type="common">Indian major carp</name>
    <name type="synonym">Cyprinus rohita</name>
    <dbReference type="NCBI Taxonomy" id="84645"/>
    <lineage>
        <taxon>Eukaryota</taxon>
        <taxon>Metazoa</taxon>
        <taxon>Chordata</taxon>
        <taxon>Craniata</taxon>
        <taxon>Vertebrata</taxon>
        <taxon>Euteleostomi</taxon>
        <taxon>Actinopterygii</taxon>
        <taxon>Neopterygii</taxon>
        <taxon>Teleostei</taxon>
        <taxon>Ostariophysi</taxon>
        <taxon>Cypriniformes</taxon>
        <taxon>Cyprinidae</taxon>
        <taxon>Labeoninae</taxon>
        <taxon>Labeonini</taxon>
        <taxon>Labeo</taxon>
    </lineage>
</organism>
<evidence type="ECO:0000256" key="2">
    <source>
        <dbReference type="ARBA" id="ARBA00007087"/>
    </source>
</evidence>
<dbReference type="GO" id="GO:0072659">
    <property type="term" value="P:protein localization to plasma membrane"/>
    <property type="evidence" value="ECO:0007669"/>
    <property type="project" value="TreeGrafter"/>
</dbReference>
<evidence type="ECO:0000256" key="4">
    <source>
        <dbReference type="ARBA" id="ARBA00022475"/>
    </source>
</evidence>
<evidence type="ECO:0000256" key="11">
    <source>
        <dbReference type="SAM" id="Phobius"/>
    </source>
</evidence>
<name>A0A498N2Y6_LABRO</name>